<dbReference type="RefSeq" id="YP_009138124.1">
    <property type="nucleotide sequence ID" value="NC_027061.1"/>
</dbReference>
<evidence type="ECO:0000256" key="1">
    <source>
        <dbReference type="ARBA" id="ARBA00010761"/>
    </source>
</evidence>
<evidence type="ECO:0000313" key="4">
    <source>
        <dbReference type="EMBL" id="AKG26256.1"/>
    </source>
</evidence>
<organism evidence="4">
    <name type="scientific">Calliarthron tuberculosum</name>
    <name type="common">Coralline red alga</name>
    <name type="synonym">Corallina tuberculosa</name>
    <dbReference type="NCBI Taxonomy" id="48942"/>
    <lineage>
        <taxon>Eukaryota</taxon>
        <taxon>Rhodophyta</taxon>
        <taxon>Florideophyceae</taxon>
        <taxon>Corallinophycidae</taxon>
        <taxon>Corallinales</taxon>
        <taxon>Corallinaceae</taxon>
        <taxon>Corallinoideae</taxon>
        <taxon>Calliarthron</taxon>
    </lineage>
</organism>
<accession>A0A0F7EX76</accession>
<reference evidence="4" key="1">
    <citation type="submission" date="2015-03" db="EMBL/GenBank/DDBJ databases">
        <title>Calliarthron tuberculosum mitochondrial genome.</title>
        <authorList>
            <person name="Bi G."/>
            <person name="Liu G."/>
            <person name="Zhao E."/>
            <person name="Du Q."/>
        </authorList>
    </citation>
    <scope>NUCLEOTIDE SEQUENCE</scope>
</reference>
<dbReference type="SUPFAM" id="SSF54821">
    <property type="entry name" value="Ribosomal protein S3 C-terminal domain"/>
    <property type="match status" value="1"/>
</dbReference>
<dbReference type="AlphaFoldDB" id="A0A0F7EX76"/>
<sequence length="231" mass="26819">MSQKINPTSTKLGILQLWNCHIPMYGKSFNCYRNQLQLRKYIYVQLSNFFKESNILLNQINMNYTNHQILINVSLFSVQFTIKFLDKPQLLNNINYWFKVPITLNLYKTSFLSSSSFLLNNYVIYLTKEKNLTPKKILRQVYLLLKQSSKSNKLIYTTSGLKKASLKGFKLQFSGCFESSRSQMAKTIKCSFGSVPLTSLKGYVEYSSNPIFTKFGACGLKVWLFYELKSL</sequence>
<geneLocation type="mitochondrion" evidence="4"/>
<dbReference type="GO" id="GO:0005840">
    <property type="term" value="C:ribosome"/>
    <property type="evidence" value="ECO:0007669"/>
    <property type="project" value="UniProtKB-KW"/>
</dbReference>
<dbReference type="GeneID" id="24286952"/>
<dbReference type="GO" id="GO:1990904">
    <property type="term" value="C:ribonucleoprotein complex"/>
    <property type="evidence" value="ECO:0007669"/>
    <property type="project" value="UniProtKB-KW"/>
</dbReference>
<dbReference type="Gene3D" id="3.30.1140.32">
    <property type="entry name" value="Ribosomal protein S3, C-terminal domain"/>
    <property type="match status" value="1"/>
</dbReference>
<keyword evidence="4" id="KW-0496">Mitochondrion</keyword>
<evidence type="ECO:0000256" key="2">
    <source>
        <dbReference type="ARBA" id="ARBA00022980"/>
    </source>
</evidence>
<keyword evidence="3" id="KW-0687">Ribonucleoprotein</keyword>
<name>A0A0F7EX76_CALTB</name>
<dbReference type="InterPro" id="IPR036419">
    <property type="entry name" value="Ribosomal_S3_C_sf"/>
</dbReference>
<proteinExistence type="inferred from homology"/>
<gene>
    <name evidence="4" type="primary">rps3</name>
</gene>
<protein>
    <submittedName>
        <fullName evidence="4">Ribosomal protein S3</fullName>
    </submittedName>
</protein>
<dbReference type="EMBL" id="KR005619">
    <property type="protein sequence ID" value="AKG26256.1"/>
    <property type="molecule type" value="Genomic_DNA"/>
</dbReference>
<evidence type="ECO:0000256" key="3">
    <source>
        <dbReference type="ARBA" id="ARBA00023274"/>
    </source>
</evidence>
<comment type="similarity">
    <text evidence="1">Belongs to the universal ribosomal protein uS3 family.</text>
</comment>
<keyword evidence="2 4" id="KW-0689">Ribosomal protein</keyword>